<accession>A0AAE0HT41</accession>
<sequence length="154" mass="17133">MLCRVSLAQQVQYHVADDCTESSASRSYWKIEDFVLKVLNWDSGGSMGTFGFKSYYSATNRTVECMVQDVDLAKLGDGQAWTKCDTAGTEFRFDLNDVSLTMKETWTCSGMMYNANATGMIMLHGCLDNNTDKGVESDCNLMELEMAGDVSMIM</sequence>
<dbReference type="Proteomes" id="UP001283341">
    <property type="component" value="Unassembled WGS sequence"/>
</dbReference>
<comment type="caution">
    <text evidence="1">The sequence shown here is derived from an EMBL/GenBank/DDBJ whole genome shotgun (WGS) entry which is preliminary data.</text>
</comment>
<dbReference type="EMBL" id="JAUEDM010000009">
    <property type="protein sequence ID" value="KAK3312382.1"/>
    <property type="molecule type" value="Genomic_DNA"/>
</dbReference>
<name>A0AAE0HT41_9PEZI</name>
<proteinExistence type="predicted"/>
<gene>
    <name evidence="1" type="ORF">B0H66DRAFT_485625</name>
</gene>
<dbReference type="AlphaFoldDB" id="A0AAE0HT41"/>
<organism evidence="1 2">
    <name type="scientific">Apodospora peruviana</name>
    <dbReference type="NCBI Taxonomy" id="516989"/>
    <lineage>
        <taxon>Eukaryota</taxon>
        <taxon>Fungi</taxon>
        <taxon>Dikarya</taxon>
        <taxon>Ascomycota</taxon>
        <taxon>Pezizomycotina</taxon>
        <taxon>Sordariomycetes</taxon>
        <taxon>Sordariomycetidae</taxon>
        <taxon>Sordariales</taxon>
        <taxon>Lasiosphaeriaceae</taxon>
        <taxon>Apodospora</taxon>
    </lineage>
</organism>
<reference evidence="1" key="1">
    <citation type="journal article" date="2023" name="Mol. Phylogenet. Evol.">
        <title>Genome-scale phylogeny and comparative genomics of the fungal order Sordariales.</title>
        <authorList>
            <person name="Hensen N."/>
            <person name="Bonometti L."/>
            <person name="Westerberg I."/>
            <person name="Brannstrom I.O."/>
            <person name="Guillou S."/>
            <person name="Cros-Aarteil S."/>
            <person name="Calhoun S."/>
            <person name="Haridas S."/>
            <person name="Kuo A."/>
            <person name="Mondo S."/>
            <person name="Pangilinan J."/>
            <person name="Riley R."/>
            <person name="LaButti K."/>
            <person name="Andreopoulos B."/>
            <person name="Lipzen A."/>
            <person name="Chen C."/>
            <person name="Yan M."/>
            <person name="Daum C."/>
            <person name="Ng V."/>
            <person name="Clum A."/>
            <person name="Steindorff A."/>
            <person name="Ohm R.A."/>
            <person name="Martin F."/>
            <person name="Silar P."/>
            <person name="Natvig D.O."/>
            <person name="Lalanne C."/>
            <person name="Gautier V."/>
            <person name="Ament-Velasquez S.L."/>
            <person name="Kruys A."/>
            <person name="Hutchinson M.I."/>
            <person name="Powell A.J."/>
            <person name="Barry K."/>
            <person name="Miller A.N."/>
            <person name="Grigoriev I.V."/>
            <person name="Debuchy R."/>
            <person name="Gladieux P."/>
            <person name="Hiltunen Thoren M."/>
            <person name="Johannesson H."/>
        </authorList>
    </citation>
    <scope>NUCLEOTIDE SEQUENCE</scope>
    <source>
        <strain evidence="1">CBS 118394</strain>
    </source>
</reference>
<reference evidence="1" key="2">
    <citation type="submission" date="2023-06" db="EMBL/GenBank/DDBJ databases">
        <authorList>
            <consortium name="Lawrence Berkeley National Laboratory"/>
            <person name="Haridas S."/>
            <person name="Hensen N."/>
            <person name="Bonometti L."/>
            <person name="Westerberg I."/>
            <person name="Brannstrom I.O."/>
            <person name="Guillou S."/>
            <person name="Cros-Aarteil S."/>
            <person name="Calhoun S."/>
            <person name="Kuo A."/>
            <person name="Mondo S."/>
            <person name="Pangilinan J."/>
            <person name="Riley R."/>
            <person name="Labutti K."/>
            <person name="Andreopoulos B."/>
            <person name="Lipzen A."/>
            <person name="Chen C."/>
            <person name="Yanf M."/>
            <person name="Daum C."/>
            <person name="Ng V."/>
            <person name="Clum A."/>
            <person name="Steindorff A."/>
            <person name="Ohm R."/>
            <person name="Martin F."/>
            <person name="Silar P."/>
            <person name="Natvig D."/>
            <person name="Lalanne C."/>
            <person name="Gautier V."/>
            <person name="Ament-Velasquez S.L."/>
            <person name="Kruys A."/>
            <person name="Hutchinson M.I."/>
            <person name="Powell A.J."/>
            <person name="Barry K."/>
            <person name="Miller A.N."/>
            <person name="Grigoriev I.V."/>
            <person name="Debuchy R."/>
            <person name="Gladieux P."/>
            <person name="Thoren M.H."/>
            <person name="Johannesson H."/>
        </authorList>
    </citation>
    <scope>NUCLEOTIDE SEQUENCE</scope>
    <source>
        <strain evidence="1">CBS 118394</strain>
    </source>
</reference>
<evidence type="ECO:0000313" key="2">
    <source>
        <dbReference type="Proteomes" id="UP001283341"/>
    </source>
</evidence>
<keyword evidence="2" id="KW-1185">Reference proteome</keyword>
<evidence type="ECO:0000313" key="1">
    <source>
        <dbReference type="EMBL" id="KAK3312382.1"/>
    </source>
</evidence>
<protein>
    <submittedName>
        <fullName evidence="1">Uncharacterized protein</fullName>
    </submittedName>
</protein>